<evidence type="ECO:0000313" key="5">
    <source>
        <dbReference type="Proteomes" id="UP001500074"/>
    </source>
</evidence>
<keyword evidence="1" id="KW-0479">Metal-binding</keyword>
<proteinExistence type="predicted"/>
<protein>
    <submittedName>
        <fullName evidence="4">Mannosyl-3-phosphoglycerate phosphatase-related protein</fullName>
    </submittedName>
</protein>
<comment type="caution">
    <text evidence="4">The sequence shown here is derived from an EMBL/GenBank/DDBJ whole genome shotgun (WGS) entry which is preliminary data.</text>
</comment>
<dbReference type="RefSeq" id="WP_051907469.1">
    <property type="nucleotide sequence ID" value="NZ_BAABKI010000017.1"/>
</dbReference>
<dbReference type="InterPro" id="IPR006381">
    <property type="entry name" value="HAD-SF-IIB-MPGP"/>
</dbReference>
<keyword evidence="5" id="KW-1185">Reference proteome</keyword>
<evidence type="ECO:0000256" key="1">
    <source>
        <dbReference type="ARBA" id="ARBA00022723"/>
    </source>
</evidence>
<evidence type="ECO:0000313" key="4">
    <source>
        <dbReference type="EMBL" id="GAA5174334.1"/>
    </source>
</evidence>
<dbReference type="NCBIfam" id="TIGR01484">
    <property type="entry name" value="HAD-SF-IIB"/>
    <property type="match status" value="1"/>
</dbReference>
<gene>
    <name evidence="4" type="ORF">GCM10023342_15030</name>
</gene>
<accession>A0ABP9RBI9</accession>
<dbReference type="PANTHER" id="PTHR10000">
    <property type="entry name" value="PHOSPHOSERINE PHOSPHATASE"/>
    <property type="match status" value="1"/>
</dbReference>
<organism evidence="4 5">
    <name type="scientific">Modicisalibacter zincidurans</name>
    <dbReference type="NCBI Taxonomy" id="1178777"/>
    <lineage>
        <taxon>Bacteria</taxon>
        <taxon>Pseudomonadati</taxon>
        <taxon>Pseudomonadota</taxon>
        <taxon>Gammaproteobacteria</taxon>
        <taxon>Oceanospirillales</taxon>
        <taxon>Halomonadaceae</taxon>
        <taxon>Modicisalibacter</taxon>
    </lineage>
</organism>
<dbReference type="InterPro" id="IPR023214">
    <property type="entry name" value="HAD_sf"/>
</dbReference>
<keyword evidence="3" id="KW-0460">Magnesium</keyword>
<evidence type="ECO:0000256" key="3">
    <source>
        <dbReference type="ARBA" id="ARBA00022842"/>
    </source>
</evidence>
<dbReference type="Proteomes" id="UP001500074">
    <property type="component" value="Unassembled WGS sequence"/>
</dbReference>
<dbReference type="EMBL" id="BAABKI010000017">
    <property type="protein sequence ID" value="GAA5174334.1"/>
    <property type="molecule type" value="Genomic_DNA"/>
</dbReference>
<dbReference type="Gene3D" id="3.40.50.1000">
    <property type="entry name" value="HAD superfamily/HAD-like"/>
    <property type="match status" value="1"/>
</dbReference>
<keyword evidence="2" id="KW-0378">Hydrolase</keyword>
<reference evidence="5" key="1">
    <citation type="journal article" date="2019" name="Int. J. Syst. Evol. Microbiol.">
        <title>The Global Catalogue of Microorganisms (GCM) 10K type strain sequencing project: providing services to taxonomists for standard genome sequencing and annotation.</title>
        <authorList>
            <consortium name="The Broad Institute Genomics Platform"/>
            <consortium name="The Broad Institute Genome Sequencing Center for Infectious Disease"/>
            <person name="Wu L."/>
            <person name="Ma J."/>
        </authorList>
    </citation>
    <scope>NUCLEOTIDE SEQUENCE [LARGE SCALE GENOMIC DNA]</scope>
    <source>
        <strain evidence="5">JCM 18472</strain>
    </source>
</reference>
<dbReference type="SUPFAM" id="SSF56784">
    <property type="entry name" value="HAD-like"/>
    <property type="match status" value="1"/>
</dbReference>
<dbReference type="Gene3D" id="3.30.980.20">
    <property type="entry name" value="Putative mannosyl-3-phosphoglycerate phosphatase, domain 2"/>
    <property type="match status" value="1"/>
</dbReference>
<evidence type="ECO:0000256" key="2">
    <source>
        <dbReference type="ARBA" id="ARBA00022801"/>
    </source>
</evidence>
<dbReference type="InterPro" id="IPR036412">
    <property type="entry name" value="HAD-like_sf"/>
</dbReference>
<dbReference type="NCBIfam" id="TIGR01486">
    <property type="entry name" value="HAD-SF-IIB-MPGP"/>
    <property type="match status" value="1"/>
</dbReference>
<dbReference type="PANTHER" id="PTHR10000:SF8">
    <property type="entry name" value="HAD SUPERFAMILY HYDROLASE-LIKE, TYPE 3"/>
    <property type="match status" value="1"/>
</dbReference>
<name>A0ABP9RBI9_9GAMM</name>
<sequence>MTQPTPQRPRLIFTGLDGSLLDHYSYDWSPAVAWLKRLKQAGVPVIPVTSKTRAELMALRLDLGLGDAPFIAENGAVIGLPASWQHARLDRDPRNLDGLCIKLPSVDSDFLWRRLEVLRERLKLRYRCMREMTVDEIMRATGLDEPQARQSRIREGSEPLLWDDSDEALEIFRRALHNDGLTLTRGGRFWHVVGDVDKGRSLRWLMARFEALRGEVPATLGLGDGPNDTSMLEAVDQAVLIRGAHRRPVTIANPHLYRTRNPGPAGWVEGLDYWLGESFFEPSSHEDEPA</sequence>
<dbReference type="InterPro" id="IPR006379">
    <property type="entry name" value="HAD-SF_hydro_IIB"/>
</dbReference>